<comment type="caution">
    <text evidence="1">The sequence shown here is derived from an EMBL/GenBank/DDBJ whole genome shotgun (WGS) entry which is preliminary data.</text>
</comment>
<sequence>MHGIQSSDGLRSVSSACVAHSAASTARVILGPGKLVDVGQSVMHVTATVGAPLVKELKVGVSTPESWNDFKLPSLCLYAQHYPTNHYHAHRPCLPRELLQTWPNPNLPNQTRTNRVQR</sequence>
<name>A0A9P6DDU8_PLEER</name>
<gene>
    <name evidence="1" type="ORF">BDN71DRAFT_1450428</name>
</gene>
<keyword evidence="2" id="KW-1185">Reference proteome</keyword>
<dbReference type="AlphaFoldDB" id="A0A9P6DDU8"/>
<accession>A0A9P6DDU8</accession>
<evidence type="ECO:0000313" key="1">
    <source>
        <dbReference type="EMBL" id="KAF9493299.1"/>
    </source>
</evidence>
<dbReference type="Proteomes" id="UP000807025">
    <property type="component" value="Unassembled WGS sequence"/>
</dbReference>
<evidence type="ECO:0000313" key="2">
    <source>
        <dbReference type="Proteomes" id="UP000807025"/>
    </source>
</evidence>
<proteinExistence type="predicted"/>
<reference evidence="1" key="1">
    <citation type="submission" date="2020-11" db="EMBL/GenBank/DDBJ databases">
        <authorList>
            <consortium name="DOE Joint Genome Institute"/>
            <person name="Ahrendt S."/>
            <person name="Riley R."/>
            <person name="Andreopoulos W."/>
            <person name="Labutti K."/>
            <person name="Pangilinan J."/>
            <person name="Ruiz-Duenas F.J."/>
            <person name="Barrasa J.M."/>
            <person name="Sanchez-Garcia M."/>
            <person name="Camarero S."/>
            <person name="Miyauchi S."/>
            <person name="Serrano A."/>
            <person name="Linde D."/>
            <person name="Babiker R."/>
            <person name="Drula E."/>
            <person name="Ayuso-Fernandez I."/>
            <person name="Pacheco R."/>
            <person name="Padilla G."/>
            <person name="Ferreira P."/>
            <person name="Barriuso J."/>
            <person name="Kellner H."/>
            <person name="Castanera R."/>
            <person name="Alfaro M."/>
            <person name="Ramirez L."/>
            <person name="Pisabarro A.G."/>
            <person name="Kuo A."/>
            <person name="Tritt A."/>
            <person name="Lipzen A."/>
            <person name="He G."/>
            <person name="Yan M."/>
            <person name="Ng V."/>
            <person name="Cullen D."/>
            <person name="Martin F."/>
            <person name="Rosso M.-N."/>
            <person name="Henrissat B."/>
            <person name="Hibbett D."/>
            <person name="Martinez A.T."/>
            <person name="Grigoriev I.V."/>
        </authorList>
    </citation>
    <scope>NUCLEOTIDE SEQUENCE</scope>
    <source>
        <strain evidence="1">ATCC 90797</strain>
    </source>
</reference>
<protein>
    <submittedName>
        <fullName evidence="1">Uncharacterized protein</fullName>
    </submittedName>
</protein>
<dbReference type="EMBL" id="MU154587">
    <property type="protein sequence ID" value="KAF9493299.1"/>
    <property type="molecule type" value="Genomic_DNA"/>
</dbReference>
<organism evidence="1 2">
    <name type="scientific">Pleurotus eryngii</name>
    <name type="common">Boletus of the steppes</name>
    <dbReference type="NCBI Taxonomy" id="5323"/>
    <lineage>
        <taxon>Eukaryota</taxon>
        <taxon>Fungi</taxon>
        <taxon>Dikarya</taxon>
        <taxon>Basidiomycota</taxon>
        <taxon>Agaricomycotina</taxon>
        <taxon>Agaricomycetes</taxon>
        <taxon>Agaricomycetidae</taxon>
        <taxon>Agaricales</taxon>
        <taxon>Pleurotineae</taxon>
        <taxon>Pleurotaceae</taxon>
        <taxon>Pleurotus</taxon>
    </lineage>
</organism>